<dbReference type="AlphaFoldDB" id="A0A371GW46"/>
<dbReference type="EMBL" id="QJKJ01004305">
    <property type="protein sequence ID" value="RDX94696.1"/>
    <property type="molecule type" value="Genomic_DNA"/>
</dbReference>
<dbReference type="Proteomes" id="UP000257109">
    <property type="component" value="Unassembled WGS sequence"/>
</dbReference>
<keyword evidence="1" id="KW-0472">Membrane</keyword>
<feature type="non-terminal residue" evidence="2">
    <location>
        <position position="1"/>
    </location>
</feature>
<dbReference type="OrthoDB" id="942283at2759"/>
<sequence length="112" mass="12533">MGLHMVALVKLHLQVTSHGLRPAVVGLACPLLLKLLMGFRIFRDDALYQSRLFLFQLGQIAFNTEAQLSNVARMERALDFIWRTLTPSPTTSPSEDSQLAQQSLHDLSMLAL</sequence>
<evidence type="ECO:0000256" key="1">
    <source>
        <dbReference type="SAM" id="Phobius"/>
    </source>
</evidence>
<gene>
    <name evidence="2" type="ORF">CR513_22888</name>
</gene>
<keyword evidence="1" id="KW-0812">Transmembrane</keyword>
<reference evidence="2" key="1">
    <citation type="submission" date="2018-05" db="EMBL/GenBank/DDBJ databases">
        <title>Draft genome of Mucuna pruriens seed.</title>
        <authorList>
            <person name="Nnadi N.E."/>
            <person name="Vos R."/>
            <person name="Hasami M.H."/>
            <person name="Devisetty U.K."/>
            <person name="Aguiy J.C."/>
        </authorList>
    </citation>
    <scope>NUCLEOTIDE SEQUENCE [LARGE SCALE GENOMIC DNA]</scope>
    <source>
        <strain evidence="2">JCA_2017</strain>
    </source>
</reference>
<feature type="transmembrane region" description="Helical" evidence="1">
    <location>
        <begin position="20"/>
        <end position="42"/>
    </location>
</feature>
<keyword evidence="3" id="KW-1185">Reference proteome</keyword>
<protein>
    <submittedName>
        <fullName evidence="2">Uncharacterized protein</fullName>
    </submittedName>
</protein>
<evidence type="ECO:0000313" key="2">
    <source>
        <dbReference type="EMBL" id="RDX94696.1"/>
    </source>
</evidence>
<dbReference type="PANTHER" id="PTHR38925">
    <property type="entry name" value="PROTEIN, PUTATIVE-RELATED"/>
    <property type="match status" value="1"/>
</dbReference>
<name>A0A371GW46_MUCPR</name>
<organism evidence="2 3">
    <name type="scientific">Mucuna pruriens</name>
    <name type="common">Velvet bean</name>
    <name type="synonym">Dolichos pruriens</name>
    <dbReference type="NCBI Taxonomy" id="157652"/>
    <lineage>
        <taxon>Eukaryota</taxon>
        <taxon>Viridiplantae</taxon>
        <taxon>Streptophyta</taxon>
        <taxon>Embryophyta</taxon>
        <taxon>Tracheophyta</taxon>
        <taxon>Spermatophyta</taxon>
        <taxon>Magnoliopsida</taxon>
        <taxon>eudicotyledons</taxon>
        <taxon>Gunneridae</taxon>
        <taxon>Pentapetalae</taxon>
        <taxon>rosids</taxon>
        <taxon>fabids</taxon>
        <taxon>Fabales</taxon>
        <taxon>Fabaceae</taxon>
        <taxon>Papilionoideae</taxon>
        <taxon>50 kb inversion clade</taxon>
        <taxon>NPAAA clade</taxon>
        <taxon>indigoferoid/millettioid clade</taxon>
        <taxon>Phaseoleae</taxon>
        <taxon>Mucuna</taxon>
    </lineage>
</organism>
<accession>A0A371GW46</accession>
<dbReference type="PANTHER" id="PTHR38925:SF1">
    <property type="entry name" value="PROTEIN, PUTATIVE-RELATED"/>
    <property type="match status" value="1"/>
</dbReference>
<keyword evidence="1" id="KW-1133">Transmembrane helix</keyword>
<proteinExistence type="predicted"/>
<comment type="caution">
    <text evidence="2">The sequence shown here is derived from an EMBL/GenBank/DDBJ whole genome shotgun (WGS) entry which is preliminary data.</text>
</comment>
<evidence type="ECO:0000313" key="3">
    <source>
        <dbReference type="Proteomes" id="UP000257109"/>
    </source>
</evidence>